<comment type="similarity">
    <text evidence="7">Belongs to the MraZ family.</text>
</comment>
<name>A0A511QYY1_9DEIN</name>
<gene>
    <name evidence="7 9" type="primary">mraZ</name>
    <name evidence="9" type="ORF">MHY01S_00820</name>
</gene>
<dbReference type="CDD" id="cd16320">
    <property type="entry name" value="MraZ_N"/>
    <property type="match status" value="1"/>
</dbReference>
<organism evidence="9 10">
    <name type="scientific">Meiothermus hypogaeus NBRC 106114</name>
    <dbReference type="NCBI Taxonomy" id="1227553"/>
    <lineage>
        <taxon>Bacteria</taxon>
        <taxon>Thermotogati</taxon>
        <taxon>Deinococcota</taxon>
        <taxon>Deinococci</taxon>
        <taxon>Thermales</taxon>
        <taxon>Thermaceae</taxon>
        <taxon>Meiothermus</taxon>
    </lineage>
</organism>
<comment type="subcellular location">
    <subcellularLocation>
        <location evidence="7">Cytoplasm</location>
        <location evidence="7">Nucleoid</location>
    </subcellularLocation>
</comment>
<comment type="subunit">
    <text evidence="7">Forms oligomers.</text>
</comment>
<evidence type="ECO:0000256" key="6">
    <source>
        <dbReference type="ARBA" id="ARBA00023163"/>
    </source>
</evidence>
<evidence type="ECO:0000256" key="3">
    <source>
        <dbReference type="ARBA" id="ARBA00022737"/>
    </source>
</evidence>
<evidence type="ECO:0000259" key="8">
    <source>
        <dbReference type="PROSITE" id="PS51740"/>
    </source>
</evidence>
<dbReference type="RefSeq" id="WP_119340523.1">
    <property type="nucleotide sequence ID" value="NZ_BJXL01000001.1"/>
</dbReference>
<dbReference type="CDD" id="cd16321">
    <property type="entry name" value="MraZ_C"/>
    <property type="match status" value="1"/>
</dbReference>
<dbReference type="Gene3D" id="3.40.1550.20">
    <property type="entry name" value="Transcriptional regulator MraZ domain"/>
    <property type="match status" value="1"/>
</dbReference>
<dbReference type="GO" id="GO:2000143">
    <property type="term" value="P:negative regulation of DNA-templated transcription initiation"/>
    <property type="evidence" value="ECO:0007669"/>
    <property type="project" value="TreeGrafter"/>
</dbReference>
<evidence type="ECO:0000313" key="9">
    <source>
        <dbReference type="EMBL" id="GEM81916.1"/>
    </source>
</evidence>
<dbReference type="InterPro" id="IPR035642">
    <property type="entry name" value="MraZ_N"/>
</dbReference>
<dbReference type="InterPro" id="IPR037914">
    <property type="entry name" value="SpoVT-AbrB_sf"/>
</dbReference>
<keyword evidence="6 7" id="KW-0804">Transcription</keyword>
<comment type="caution">
    <text evidence="9">The sequence shown here is derived from an EMBL/GenBank/DDBJ whole genome shotgun (WGS) entry which is preliminary data.</text>
</comment>
<protein>
    <recommendedName>
        <fullName evidence="1 7">Transcriptional regulator MraZ</fullName>
    </recommendedName>
</protein>
<evidence type="ECO:0000256" key="1">
    <source>
        <dbReference type="ARBA" id="ARBA00013860"/>
    </source>
</evidence>
<dbReference type="InterPro" id="IPR038619">
    <property type="entry name" value="MraZ_sf"/>
</dbReference>
<dbReference type="HAMAP" id="MF_01008">
    <property type="entry name" value="MraZ"/>
    <property type="match status" value="1"/>
</dbReference>
<dbReference type="GO" id="GO:0000976">
    <property type="term" value="F:transcription cis-regulatory region binding"/>
    <property type="evidence" value="ECO:0007669"/>
    <property type="project" value="TreeGrafter"/>
</dbReference>
<dbReference type="PANTHER" id="PTHR34701">
    <property type="entry name" value="TRANSCRIPTIONAL REGULATOR MRAZ"/>
    <property type="match status" value="1"/>
</dbReference>
<reference evidence="9 10" key="1">
    <citation type="submission" date="2019-07" db="EMBL/GenBank/DDBJ databases">
        <title>Whole genome shotgun sequence of Meiothermus hypogaeus NBRC 106114.</title>
        <authorList>
            <person name="Hosoyama A."/>
            <person name="Uohara A."/>
            <person name="Ohji S."/>
            <person name="Ichikawa N."/>
        </authorList>
    </citation>
    <scope>NUCLEOTIDE SEQUENCE [LARGE SCALE GENOMIC DNA]</scope>
    <source>
        <strain evidence="9 10">NBRC 106114</strain>
    </source>
</reference>
<keyword evidence="4 7" id="KW-0805">Transcription regulation</keyword>
<accession>A0A511QYY1</accession>
<feature type="domain" description="SpoVT-AbrB" evidence="8">
    <location>
        <begin position="4"/>
        <end position="46"/>
    </location>
</feature>
<keyword evidence="3" id="KW-0677">Repeat</keyword>
<sequence>MTGEHHYALDEKGRLLLPKAFRDELRDGLVITRGLEGCLYGFPLVAWQRVEAELAQLPITNPKAAALARFLIGGALKGRLDAAGRTTLTPQLLSHADIREEVVIIGMKNRFELWSPGRWSEELARLTSPQAQRDGLELIQTFLR</sequence>
<evidence type="ECO:0000256" key="5">
    <source>
        <dbReference type="ARBA" id="ARBA00023125"/>
    </source>
</evidence>
<dbReference type="Pfam" id="PF02381">
    <property type="entry name" value="MraZ"/>
    <property type="match status" value="2"/>
</dbReference>
<keyword evidence="5 7" id="KW-0238">DNA-binding</keyword>
<dbReference type="SUPFAM" id="SSF89447">
    <property type="entry name" value="AbrB/MazE/MraZ-like"/>
    <property type="match status" value="1"/>
</dbReference>
<dbReference type="AlphaFoldDB" id="A0A511QYY1"/>
<keyword evidence="2 7" id="KW-0963">Cytoplasm</keyword>
<dbReference type="PANTHER" id="PTHR34701:SF1">
    <property type="entry name" value="TRANSCRIPTIONAL REGULATOR MRAZ"/>
    <property type="match status" value="1"/>
</dbReference>
<dbReference type="GO" id="GO:0005737">
    <property type="term" value="C:cytoplasm"/>
    <property type="evidence" value="ECO:0007669"/>
    <property type="project" value="UniProtKB-UniRule"/>
</dbReference>
<evidence type="ECO:0000313" key="10">
    <source>
        <dbReference type="Proteomes" id="UP000321197"/>
    </source>
</evidence>
<dbReference type="InterPro" id="IPR035644">
    <property type="entry name" value="MraZ_C"/>
</dbReference>
<dbReference type="GO" id="GO:0003700">
    <property type="term" value="F:DNA-binding transcription factor activity"/>
    <property type="evidence" value="ECO:0007669"/>
    <property type="project" value="UniProtKB-UniRule"/>
</dbReference>
<dbReference type="Proteomes" id="UP000321197">
    <property type="component" value="Unassembled WGS sequence"/>
</dbReference>
<evidence type="ECO:0000256" key="7">
    <source>
        <dbReference type="HAMAP-Rule" id="MF_01008"/>
    </source>
</evidence>
<evidence type="ECO:0000256" key="2">
    <source>
        <dbReference type="ARBA" id="ARBA00022490"/>
    </source>
</evidence>
<dbReference type="GO" id="GO:0009295">
    <property type="term" value="C:nucleoid"/>
    <property type="evidence" value="ECO:0007669"/>
    <property type="project" value="UniProtKB-SubCell"/>
</dbReference>
<dbReference type="InterPro" id="IPR020603">
    <property type="entry name" value="MraZ_dom"/>
</dbReference>
<feature type="domain" description="SpoVT-AbrB" evidence="8">
    <location>
        <begin position="75"/>
        <end position="118"/>
    </location>
</feature>
<dbReference type="PROSITE" id="PS51740">
    <property type="entry name" value="SPOVT_ABRB"/>
    <property type="match status" value="2"/>
</dbReference>
<dbReference type="OrthoDB" id="9807753at2"/>
<proteinExistence type="inferred from homology"/>
<evidence type="ECO:0000256" key="4">
    <source>
        <dbReference type="ARBA" id="ARBA00023015"/>
    </source>
</evidence>
<dbReference type="InterPro" id="IPR007159">
    <property type="entry name" value="SpoVT-AbrB_dom"/>
</dbReference>
<dbReference type="NCBIfam" id="TIGR00242">
    <property type="entry name" value="division/cell wall cluster transcriptional repressor MraZ"/>
    <property type="match status" value="1"/>
</dbReference>
<dbReference type="EMBL" id="BJXL01000001">
    <property type="protein sequence ID" value="GEM81916.1"/>
    <property type="molecule type" value="Genomic_DNA"/>
</dbReference>
<dbReference type="InterPro" id="IPR003444">
    <property type="entry name" value="MraZ"/>
</dbReference>